<feature type="signal peptide" evidence="2">
    <location>
        <begin position="1"/>
        <end position="29"/>
    </location>
</feature>
<dbReference type="OrthoDB" id="5327951at2759"/>
<name>A0A8H7MFL8_9PLEO</name>
<sequence>MPTSQWLQHPVSVFALPLIILLCAPHVYKLLPAGLDPSYNEAKLQDIANLMHDIYTTLANSTFIPHNAIQRGPHQINTTTLPCKPNAAVLRLVHMLPYVDASLVQEADWIYGGHFMDYRNPEHLAELCDPLRGQSIGWTDYFSQSDLALTNWGTGGWNNDRSWVMIYDTERDAIRIFDAEEWVGRYQAQREFGDEMNDWWFEDMGEYVWDRLNGAMHILRAIVGNYRSLKWTPWETSNREIGFGVPPNTTRALLQHNGWPSSFNPERFRADFIRANHKPSGKGRAEALHKRIEDLAGYNQTIVIGDISTYDSQKGQIHWTQQRLQHHREALSMTADDAESALHEWRIQRTIWDIEDLQHELDTARLEVSKLCPEGVCVQQGDLILWELSALERTREEAQYTNYTRSCKHHLANAPSSDPEWLEKCTANAISQQSWLDLAYTQSRAEALSHCNTTNRTILPFPSIRTRTTTYIENLRLKIVLAEARINKMQNEFENLLPMDGGPAVEEFNRDIALLANGNRYLEDEMQRLEEEVENVESGEWGDRGKSWLFAYLRSEEEEG</sequence>
<comment type="caution">
    <text evidence="3">The sequence shown here is derived from an EMBL/GenBank/DDBJ whole genome shotgun (WGS) entry which is preliminary data.</text>
</comment>
<keyword evidence="2" id="KW-0732">Signal</keyword>
<keyword evidence="4" id="KW-1185">Reference proteome</keyword>
<feature type="coiled-coil region" evidence="1">
    <location>
        <begin position="472"/>
        <end position="539"/>
    </location>
</feature>
<dbReference type="EMBL" id="RZGK01000021">
    <property type="protein sequence ID" value="KAF9691402.1"/>
    <property type="molecule type" value="Genomic_DNA"/>
</dbReference>
<proteinExistence type="predicted"/>
<reference evidence="3" key="2">
    <citation type="submission" date="2020-09" db="EMBL/GenBank/DDBJ databases">
        <title>Reference genome assembly for Australian Ascochyta lentis isolate Al4.</title>
        <authorList>
            <person name="Lee R.C."/>
            <person name="Farfan-Caceres L.M."/>
            <person name="Debler J.W."/>
            <person name="Williams A.H."/>
            <person name="Henares B.M."/>
        </authorList>
    </citation>
    <scope>NUCLEOTIDE SEQUENCE</scope>
    <source>
        <strain evidence="3">Al4</strain>
    </source>
</reference>
<accession>A0A8H7MFL8</accession>
<gene>
    <name evidence="3" type="ORF">EKO04_010589</name>
</gene>
<keyword evidence="1" id="KW-0175">Coiled coil</keyword>
<evidence type="ECO:0000313" key="3">
    <source>
        <dbReference type="EMBL" id="KAF9691402.1"/>
    </source>
</evidence>
<protein>
    <submittedName>
        <fullName evidence="3">Uncharacterized protein</fullName>
    </submittedName>
</protein>
<dbReference type="AlphaFoldDB" id="A0A8H7MFL8"/>
<evidence type="ECO:0000313" key="4">
    <source>
        <dbReference type="Proteomes" id="UP000651452"/>
    </source>
</evidence>
<feature type="chain" id="PRO_5034106774" evidence="2">
    <location>
        <begin position="30"/>
        <end position="560"/>
    </location>
</feature>
<evidence type="ECO:0000256" key="2">
    <source>
        <dbReference type="SAM" id="SignalP"/>
    </source>
</evidence>
<dbReference type="Proteomes" id="UP000651452">
    <property type="component" value="Unassembled WGS sequence"/>
</dbReference>
<reference evidence="3" key="1">
    <citation type="submission" date="2018-12" db="EMBL/GenBank/DDBJ databases">
        <authorList>
            <person name="Syme R.A."/>
            <person name="Farfan-Caceres L."/>
            <person name="Lichtenzveig J."/>
        </authorList>
    </citation>
    <scope>NUCLEOTIDE SEQUENCE</scope>
    <source>
        <strain evidence="3">Al4</strain>
    </source>
</reference>
<organism evidence="3 4">
    <name type="scientific">Ascochyta lentis</name>
    <dbReference type="NCBI Taxonomy" id="205686"/>
    <lineage>
        <taxon>Eukaryota</taxon>
        <taxon>Fungi</taxon>
        <taxon>Dikarya</taxon>
        <taxon>Ascomycota</taxon>
        <taxon>Pezizomycotina</taxon>
        <taxon>Dothideomycetes</taxon>
        <taxon>Pleosporomycetidae</taxon>
        <taxon>Pleosporales</taxon>
        <taxon>Pleosporineae</taxon>
        <taxon>Didymellaceae</taxon>
        <taxon>Ascochyta</taxon>
    </lineage>
</organism>
<evidence type="ECO:0000256" key="1">
    <source>
        <dbReference type="SAM" id="Coils"/>
    </source>
</evidence>